<gene>
    <name evidence="1" type="ORF">ROZALSC1DRAFT_24725</name>
</gene>
<proteinExistence type="predicted"/>
<evidence type="ECO:0000313" key="2">
    <source>
        <dbReference type="Proteomes" id="UP000281549"/>
    </source>
</evidence>
<dbReference type="AlphaFoldDB" id="A0A4P9YE59"/>
<dbReference type="Proteomes" id="UP000281549">
    <property type="component" value="Unassembled WGS sequence"/>
</dbReference>
<protein>
    <submittedName>
        <fullName evidence="1">Uncharacterized protein</fullName>
    </submittedName>
</protein>
<name>A0A4P9YE59_ROZAC</name>
<sequence>MLFCATKWKNCLRIEHGIRSFTKPAHFQQNVELDFAYLDTAQTIRVHDFEKKTHSPEQYFFNKELGFMAFRNRNLAETLNFLELYLRQTLKCIGAYQLMDGMVRLSELGFQQNSEGQYVNLGRTIGMNGRVDNYCKFGKKWNLKQQLRFLTSRSFDNFS</sequence>
<organism evidence="1 2">
    <name type="scientific">Rozella allomycis (strain CSF55)</name>
    <dbReference type="NCBI Taxonomy" id="988480"/>
    <lineage>
        <taxon>Eukaryota</taxon>
        <taxon>Fungi</taxon>
        <taxon>Fungi incertae sedis</taxon>
        <taxon>Cryptomycota</taxon>
        <taxon>Cryptomycota incertae sedis</taxon>
        <taxon>Rozella</taxon>
    </lineage>
</organism>
<evidence type="ECO:0000313" key="1">
    <source>
        <dbReference type="EMBL" id="RKP16931.1"/>
    </source>
</evidence>
<accession>A0A4P9YE59</accession>
<reference evidence="2" key="1">
    <citation type="journal article" date="2018" name="Nat. Microbiol.">
        <title>Leveraging single-cell genomics to expand the fungal tree of life.</title>
        <authorList>
            <person name="Ahrendt S.R."/>
            <person name="Quandt C.A."/>
            <person name="Ciobanu D."/>
            <person name="Clum A."/>
            <person name="Salamov A."/>
            <person name="Andreopoulos B."/>
            <person name="Cheng J.F."/>
            <person name="Woyke T."/>
            <person name="Pelin A."/>
            <person name="Henrissat B."/>
            <person name="Reynolds N.K."/>
            <person name="Benny G.L."/>
            <person name="Smith M.E."/>
            <person name="James T.Y."/>
            <person name="Grigoriev I.V."/>
        </authorList>
    </citation>
    <scope>NUCLEOTIDE SEQUENCE [LARGE SCALE GENOMIC DNA]</scope>
    <source>
        <strain evidence="2">CSF55</strain>
    </source>
</reference>
<dbReference type="EMBL" id="ML006133">
    <property type="protein sequence ID" value="RKP16931.1"/>
    <property type="molecule type" value="Genomic_DNA"/>
</dbReference>